<organism evidence="1 2">
    <name type="scientific">Cordylochernes scorpioides</name>
    <dbReference type="NCBI Taxonomy" id="51811"/>
    <lineage>
        <taxon>Eukaryota</taxon>
        <taxon>Metazoa</taxon>
        <taxon>Ecdysozoa</taxon>
        <taxon>Arthropoda</taxon>
        <taxon>Chelicerata</taxon>
        <taxon>Arachnida</taxon>
        <taxon>Pseudoscorpiones</taxon>
        <taxon>Cheliferoidea</taxon>
        <taxon>Chernetidae</taxon>
        <taxon>Cordylochernes</taxon>
    </lineage>
</organism>
<dbReference type="EMBL" id="CP092866">
    <property type="protein sequence ID" value="UYV66272.1"/>
    <property type="molecule type" value="Genomic_DNA"/>
</dbReference>
<keyword evidence="2" id="KW-1185">Reference proteome</keyword>
<accession>A0ABY6KES0</accession>
<dbReference type="Proteomes" id="UP001235939">
    <property type="component" value="Chromosome 04"/>
</dbReference>
<sequence length="172" mass="20110">MLLTQLSILYGIFTREHTAHQTSHTTHTQHTTHTHTNLNHRLVPTSQLLDLPIIGGCRFLRPPDLLAPARWVGARVRDLGSLHIARPTQTNFLRILRQHHHEQTFKYRVCISRMKSEIVEMVRSRYVLTSRKIRELFEKNPEIPLKPVKLHHDNVRPHTSFQTSETIGQMGW</sequence>
<protein>
    <recommendedName>
        <fullName evidence="3">Transposase</fullName>
    </recommendedName>
</protein>
<evidence type="ECO:0000313" key="2">
    <source>
        <dbReference type="Proteomes" id="UP001235939"/>
    </source>
</evidence>
<gene>
    <name evidence="1" type="ORF">LAZ67_4001132</name>
</gene>
<reference evidence="1 2" key="1">
    <citation type="submission" date="2022-01" db="EMBL/GenBank/DDBJ databases">
        <title>A chromosomal length assembly of Cordylochernes scorpioides.</title>
        <authorList>
            <person name="Zeh D."/>
            <person name="Zeh J."/>
        </authorList>
    </citation>
    <scope>NUCLEOTIDE SEQUENCE [LARGE SCALE GENOMIC DNA]</scope>
    <source>
        <strain evidence="1">IN4F17</strain>
        <tissue evidence="1">Whole Body</tissue>
    </source>
</reference>
<evidence type="ECO:0008006" key="3">
    <source>
        <dbReference type="Google" id="ProtNLM"/>
    </source>
</evidence>
<proteinExistence type="predicted"/>
<name>A0ABY6KES0_9ARAC</name>
<evidence type="ECO:0000313" key="1">
    <source>
        <dbReference type="EMBL" id="UYV66272.1"/>
    </source>
</evidence>